<dbReference type="SUPFAM" id="SSF56349">
    <property type="entry name" value="DNA breaking-rejoining enzymes"/>
    <property type="match status" value="1"/>
</dbReference>
<name>A0A9Q5Z9U7_NOSLI</name>
<comment type="similarity">
    <text evidence="1">Belongs to the 'phage' integrase family.</text>
</comment>
<dbReference type="GO" id="GO:0015074">
    <property type="term" value="P:DNA integration"/>
    <property type="evidence" value="ECO:0007669"/>
    <property type="project" value="InterPro"/>
</dbReference>
<evidence type="ECO:0000256" key="1">
    <source>
        <dbReference type="ARBA" id="ARBA00008857"/>
    </source>
</evidence>
<dbReference type="PROSITE" id="PS51898">
    <property type="entry name" value="TYR_RECOMBINASE"/>
    <property type="match status" value="1"/>
</dbReference>
<gene>
    <name evidence="5" type="ORF">VF08_21765</name>
</gene>
<protein>
    <recommendedName>
        <fullName evidence="4">Tyr recombinase domain-containing protein</fullName>
    </recommendedName>
</protein>
<dbReference type="InterPro" id="IPR050090">
    <property type="entry name" value="Tyrosine_recombinase_XerCD"/>
</dbReference>
<dbReference type="GO" id="GO:0006310">
    <property type="term" value="P:DNA recombination"/>
    <property type="evidence" value="ECO:0007669"/>
    <property type="project" value="UniProtKB-KW"/>
</dbReference>
<keyword evidence="3" id="KW-0233">DNA recombination</keyword>
<dbReference type="Gene3D" id="1.10.443.10">
    <property type="entry name" value="Intergrase catalytic core"/>
    <property type="match status" value="1"/>
</dbReference>
<dbReference type="PANTHER" id="PTHR30349:SF41">
    <property type="entry name" value="INTEGRASE_RECOMBINASE PROTEIN MJ0367-RELATED"/>
    <property type="match status" value="1"/>
</dbReference>
<evidence type="ECO:0000313" key="6">
    <source>
        <dbReference type="Proteomes" id="UP000222310"/>
    </source>
</evidence>
<dbReference type="PANTHER" id="PTHR30349">
    <property type="entry name" value="PHAGE INTEGRASE-RELATED"/>
    <property type="match status" value="1"/>
</dbReference>
<reference evidence="5 6" key="1">
    <citation type="submission" date="2015-02" db="EMBL/GenBank/DDBJ databases">
        <title>Nostoc linckia genome annotation.</title>
        <authorList>
            <person name="Zhou Z."/>
        </authorList>
    </citation>
    <scope>NUCLEOTIDE SEQUENCE [LARGE SCALE GENOMIC DNA]</scope>
    <source>
        <strain evidence="6">z8</strain>
    </source>
</reference>
<keyword evidence="2" id="KW-0238">DNA-binding</keyword>
<dbReference type="Pfam" id="PF00589">
    <property type="entry name" value="Phage_integrase"/>
    <property type="match status" value="1"/>
</dbReference>
<accession>A0A9Q5Z9U7</accession>
<dbReference type="InterPro" id="IPR002104">
    <property type="entry name" value="Integrase_catalytic"/>
</dbReference>
<dbReference type="InterPro" id="IPR011010">
    <property type="entry name" value="DNA_brk_join_enz"/>
</dbReference>
<evidence type="ECO:0000259" key="4">
    <source>
        <dbReference type="PROSITE" id="PS51898"/>
    </source>
</evidence>
<dbReference type="InterPro" id="IPR013762">
    <property type="entry name" value="Integrase-like_cat_sf"/>
</dbReference>
<sequence>MYSKQESSKQADIRLGMDKGSLRLQFSSRVSQQFYGKKQKYIGLGRHDSDENRKWADGIIRRIQEDIDYQNGANFDPSLKKYLELKSNVINLPGSLTVPTLRELWQEYVDWKVDTKQISAGTLIGRYEQNFGYLLADYLNKPLTEELAQSIIDDLCARRTNSDSIGKLFSALSSMSQRAINEDKIKKDFFAEIKKFYKPPKKSKQLQEEEDRRAYTIEERDLIIDSFYSSTKQSFRQLAELIEFLFLTGCRPGEAFALQWKHIDLDKGWIRFEDAYSSVSKEIKNTKTNVIRIFKIKSKSRLTRLIERMKSSNKNISAEDLVFTKMNGKRVSLDTLAGVWYKKFSEGRTYNGIVTGLAEDGKISCYLKPYSTRHTFISIQANNGTDLALIADVCGTSVDKIMKHYLQPDKQRELADI</sequence>
<dbReference type="GO" id="GO:0003677">
    <property type="term" value="F:DNA binding"/>
    <property type="evidence" value="ECO:0007669"/>
    <property type="project" value="UniProtKB-KW"/>
</dbReference>
<organism evidence="5 6">
    <name type="scientific">Nostoc linckia z8</name>
    <dbReference type="NCBI Taxonomy" id="1628746"/>
    <lineage>
        <taxon>Bacteria</taxon>
        <taxon>Bacillati</taxon>
        <taxon>Cyanobacteriota</taxon>
        <taxon>Cyanophyceae</taxon>
        <taxon>Nostocales</taxon>
        <taxon>Nostocaceae</taxon>
        <taxon>Nostoc</taxon>
    </lineage>
</organism>
<evidence type="ECO:0000256" key="2">
    <source>
        <dbReference type="ARBA" id="ARBA00023125"/>
    </source>
</evidence>
<feature type="domain" description="Tyr recombinase" evidence="4">
    <location>
        <begin position="210"/>
        <end position="417"/>
    </location>
</feature>
<dbReference type="GeneID" id="57092218"/>
<dbReference type="Proteomes" id="UP000222310">
    <property type="component" value="Unassembled WGS sequence"/>
</dbReference>
<evidence type="ECO:0000256" key="3">
    <source>
        <dbReference type="ARBA" id="ARBA00023172"/>
    </source>
</evidence>
<dbReference type="RefSeq" id="WP_099070061.1">
    <property type="nucleotide sequence ID" value="NZ_LAHD01000068.1"/>
</dbReference>
<evidence type="ECO:0000313" key="5">
    <source>
        <dbReference type="EMBL" id="PHK01617.1"/>
    </source>
</evidence>
<dbReference type="EMBL" id="LAHD01000068">
    <property type="protein sequence ID" value="PHK01617.1"/>
    <property type="molecule type" value="Genomic_DNA"/>
</dbReference>
<dbReference type="AlphaFoldDB" id="A0A9Q5Z9U7"/>
<proteinExistence type="inferred from homology"/>
<comment type="caution">
    <text evidence="5">The sequence shown here is derived from an EMBL/GenBank/DDBJ whole genome shotgun (WGS) entry which is preliminary data.</text>
</comment>